<dbReference type="Proteomes" id="UP000319516">
    <property type="component" value="Unassembled WGS sequence"/>
</dbReference>
<feature type="transmembrane region" description="Helical" evidence="5">
    <location>
        <begin position="142"/>
        <end position="163"/>
    </location>
</feature>
<dbReference type="SUPFAM" id="SSF103473">
    <property type="entry name" value="MFS general substrate transporter"/>
    <property type="match status" value="1"/>
</dbReference>
<feature type="transmembrane region" description="Helical" evidence="5">
    <location>
        <begin position="175"/>
        <end position="195"/>
    </location>
</feature>
<feature type="transmembrane region" description="Helical" evidence="5">
    <location>
        <begin position="254"/>
        <end position="273"/>
    </location>
</feature>
<organism evidence="7 8">
    <name type="scientific">Ornithinicoccus hortensis</name>
    <dbReference type="NCBI Taxonomy" id="82346"/>
    <lineage>
        <taxon>Bacteria</taxon>
        <taxon>Bacillati</taxon>
        <taxon>Actinomycetota</taxon>
        <taxon>Actinomycetes</taxon>
        <taxon>Micrococcales</taxon>
        <taxon>Intrasporangiaceae</taxon>
        <taxon>Ornithinicoccus</taxon>
    </lineage>
</organism>
<dbReference type="AlphaFoldDB" id="A0A542YTL3"/>
<dbReference type="Gene3D" id="1.20.1250.20">
    <property type="entry name" value="MFS general substrate transporter like domains"/>
    <property type="match status" value="1"/>
</dbReference>
<comment type="subcellular location">
    <subcellularLocation>
        <location evidence="1">Cell membrane</location>
        <topology evidence="1">Multi-pass membrane protein</topology>
    </subcellularLocation>
</comment>
<feature type="transmembrane region" description="Helical" evidence="5">
    <location>
        <begin position="220"/>
        <end position="242"/>
    </location>
</feature>
<keyword evidence="4 5" id="KW-0472">Membrane</keyword>
<evidence type="ECO:0000313" key="7">
    <source>
        <dbReference type="EMBL" id="TQL51432.1"/>
    </source>
</evidence>
<evidence type="ECO:0000256" key="1">
    <source>
        <dbReference type="ARBA" id="ARBA00004651"/>
    </source>
</evidence>
<dbReference type="OrthoDB" id="5317164at2"/>
<dbReference type="PROSITE" id="PS50850">
    <property type="entry name" value="MFS"/>
    <property type="match status" value="1"/>
</dbReference>
<dbReference type="RefSeq" id="WP_141785433.1">
    <property type="nucleotide sequence ID" value="NZ_BAAAIK010000011.1"/>
</dbReference>
<reference evidence="7 8" key="1">
    <citation type="submission" date="2019-06" db="EMBL/GenBank/DDBJ databases">
        <title>Sequencing the genomes of 1000 actinobacteria strains.</title>
        <authorList>
            <person name="Klenk H.-P."/>
        </authorList>
    </citation>
    <scope>NUCLEOTIDE SEQUENCE [LARGE SCALE GENOMIC DNA]</scope>
    <source>
        <strain evidence="7 8">DSM 12335</strain>
    </source>
</reference>
<dbReference type="GO" id="GO:0005886">
    <property type="term" value="C:plasma membrane"/>
    <property type="evidence" value="ECO:0007669"/>
    <property type="project" value="UniProtKB-SubCell"/>
</dbReference>
<name>A0A542YTL3_9MICO</name>
<keyword evidence="3 5" id="KW-1133">Transmembrane helix</keyword>
<dbReference type="InterPro" id="IPR052524">
    <property type="entry name" value="MFS_Cyanate_Porter"/>
</dbReference>
<evidence type="ECO:0000256" key="2">
    <source>
        <dbReference type="ARBA" id="ARBA00022692"/>
    </source>
</evidence>
<dbReference type="Pfam" id="PF07690">
    <property type="entry name" value="MFS_1"/>
    <property type="match status" value="1"/>
</dbReference>
<feature type="transmembrane region" description="Helical" evidence="5">
    <location>
        <begin position="285"/>
        <end position="304"/>
    </location>
</feature>
<feature type="transmembrane region" description="Helical" evidence="5">
    <location>
        <begin position="310"/>
        <end position="330"/>
    </location>
</feature>
<dbReference type="PANTHER" id="PTHR23523">
    <property type="match status" value="1"/>
</dbReference>
<feature type="transmembrane region" description="Helical" evidence="5">
    <location>
        <begin position="108"/>
        <end position="130"/>
    </location>
</feature>
<dbReference type="InterPro" id="IPR020846">
    <property type="entry name" value="MFS_dom"/>
</dbReference>
<feature type="transmembrane region" description="Helical" evidence="5">
    <location>
        <begin position="51"/>
        <end position="77"/>
    </location>
</feature>
<keyword evidence="8" id="KW-1185">Reference proteome</keyword>
<comment type="caution">
    <text evidence="7">The sequence shown here is derived from an EMBL/GenBank/DDBJ whole genome shotgun (WGS) entry which is preliminary data.</text>
</comment>
<dbReference type="GO" id="GO:0022857">
    <property type="term" value="F:transmembrane transporter activity"/>
    <property type="evidence" value="ECO:0007669"/>
    <property type="project" value="InterPro"/>
</dbReference>
<dbReference type="EMBL" id="VFOP01000001">
    <property type="protein sequence ID" value="TQL51432.1"/>
    <property type="molecule type" value="Genomic_DNA"/>
</dbReference>
<evidence type="ECO:0000256" key="4">
    <source>
        <dbReference type="ARBA" id="ARBA00023136"/>
    </source>
</evidence>
<evidence type="ECO:0000256" key="5">
    <source>
        <dbReference type="SAM" id="Phobius"/>
    </source>
</evidence>
<evidence type="ECO:0000259" key="6">
    <source>
        <dbReference type="PROSITE" id="PS50850"/>
    </source>
</evidence>
<dbReference type="InterPro" id="IPR036259">
    <property type="entry name" value="MFS_trans_sf"/>
</dbReference>
<dbReference type="InterPro" id="IPR011701">
    <property type="entry name" value="MFS"/>
</dbReference>
<feature type="transmembrane region" description="Helical" evidence="5">
    <location>
        <begin position="84"/>
        <end position="102"/>
    </location>
</feature>
<dbReference type="PANTHER" id="PTHR23523:SF2">
    <property type="entry name" value="2-NITROIMIDAZOLE TRANSPORTER"/>
    <property type="match status" value="1"/>
</dbReference>
<feature type="domain" description="Major facilitator superfamily (MFS) profile" evidence="6">
    <location>
        <begin position="14"/>
        <end position="400"/>
    </location>
</feature>
<feature type="transmembrane region" description="Helical" evidence="5">
    <location>
        <begin position="350"/>
        <end position="366"/>
    </location>
</feature>
<accession>A0A542YTL3</accession>
<sequence length="407" mass="41936">MADTPARPAVPARRAALAAIAVLFLALNLRPAASSIGPVLAEIQDGLDMSAAAAGVLGALPGFGFAVFGAMAVTLAIRIGLNSAIAVGAFAAAVGLVARAVVGDVAVFIGLSLLAFAGVAVGNVLIPAFIKRHFPNRLPLMTSVYSTGLALGASIPAALAIPLAGTLPGQWRGSIGLWGVTAALACIPWVVLALVEQRRRLPGQRAVTGSMWGMLRSRKACALAVFFGVQSSQAYIQFAWIAQIYRDSGLAPSMAGVLGATIAAFGIPTGFLMPWMVGRYSDLRVLVVLLGALLSAGYLGLWLAPTTLPWLWAVFLGMAGAAFPLAIALITIHTRDPRVTTRVSGFTQSMGYLMAAVGPFLVGWLFDLGGNWNLPLGLLVLVGLLMAGSGLIAAGPGYVDDELPQQG</sequence>
<protein>
    <submittedName>
        <fullName evidence="7">CP family cyanate transporter-like MFS transporter</fullName>
    </submittedName>
</protein>
<gene>
    <name evidence="7" type="ORF">FB467_2578</name>
</gene>
<proteinExistence type="predicted"/>
<feature type="transmembrane region" description="Helical" evidence="5">
    <location>
        <begin position="378"/>
        <end position="399"/>
    </location>
</feature>
<evidence type="ECO:0000256" key="3">
    <source>
        <dbReference type="ARBA" id="ARBA00022989"/>
    </source>
</evidence>
<keyword evidence="2 5" id="KW-0812">Transmembrane</keyword>
<evidence type="ECO:0000313" key="8">
    <source>
        <dbReference type="Proteomes" id="UP000319516"/>
    </source>
</evidence>